<keyword evidence="1" id="KW-0812">Transmembrane</keyword>
<dbReference type="Proteomes" id="UP000471120">
    <property type="component" value="Unassembled WGS sequence"/>
</dbReference>
<evidence type="ECO:0000256" key="1">
    <source>
        <dbReference type="SAM" id="Phobius"/>
    </source>
</evidence>
<keyword evidence="1" id="KW-1133">Transmembrane helix</keyword>
<reference evidence="2 3" key="1">
    <citation type="submission" date="2018-07" db="EMBL/GenBank/DDBJ databases">
        <title>Genome sequence of Rhodococcus rhodnii ATCC 35071 from Rhodnius prolixus.</title>
        <authorList>
            <person name="Patel V."/>
            <person name="Vogel K.J."/>
        </authorList>
    </citation>
    <scope>NUCLEOTIDE SEQUENCE [LARGE SCALE GENOMIC DNA]</scope>
    <source>
        <strain evidence="2 3">ATCC 35071</strain>
    </source>
</reference>
<organism evidence="2 3">
    <name type="scientific">Rhodococcus rhodnii</name>
    <dbReference type="NCBI Taxonomy" id="38312"/>
    <lineage>
        <taxon>Bacteria</taxon>
        <taxon>Bacillati</taxon>
        <taxon>Actinomycetota</taxon>
        <taxon>Actinomycetes</taxon>
        <taxon>Mycobacteriales</taxon>
        <taxon>Nocardiaceae</taxon>
        <taxon>Rhodococcus</taxon>
    </lineage>
</organism>
<sequence>MSDGTSDDARSPARRRAATRILATTALAAVSGATAVALVERDSGSADGPVAIVDTAGHGEDFTQRLVAHEGFDWITARPDDSGGDWFARITVPDDDDPDAATAVDVEILGSDPARAHELASAVAGAANEAHVAHLLGDTAAARLDLQQAMTAAGFLGAGTSAAEAAAGDALGGVDDLLADLEAARAGSAQLSGVADDVAGMVGGLGEPAGAAAETLDRTGTTVGDLRAAAAALTDVADRTVRIAQHVPGANEHVAALHGVQQDAAALSSVVDALGNSAAPDQRLSDVVRGAVAQLNSASAGLTSAAAQLEEGIVPIADGAPELVGTVGSQVEEGLATLGRAGDQVTGNVGSGLAALPTGADAVAPVAVATHYPEARGEQWHPAVAVLGGVAVAGVVAAGAVAGSGALAARRDRRRGAHG</sequence>
<proteinExistence type="predicted"/>
<dbReference type="RefSeq" id="WP_010840480.1">
    <property type="nucleotide sequence ID" value="NZ_QRCM01000001.1"/>
</dbReference>
<gene>
    <name evidence="2" type="ORF">DW322_04035</name>
</gene>
<dbReference type="AlphaFoldDB" id="A0A6P2CA86"/>
<evidence type="ECO:0000313" key="3">
    <source>
        <dbReference type="Proteomes" id="UP000471120"/>
    </source>
</evidence>
<evidence type="ECO:0000313" key="2">
    <source>
        <dbReference type="EMBL" id="TXG89543.1"/>
    </source>
</evidence>
<comment type="caution">
    <text evidence="2">The sequence shown here is derived from an EMBL/GenBank/DDBJ whole genome shotgun (WGS) entry which is preliminary data.</text>
</comment>
<feature type="transmembrane region" description="Helical" evidence="1">
    <location>
        <begin position="21"/>
        <end position="39"/>
    </location>
</feature>
<accession>A0A6P2CA86</accession>
<keyword evidence="1" id="KW-0472">Membrane</keyword>
<dbReference type="EMBL" id="QRCM01000001">
    <property type="protein sequence ID" value="TXG89543.1"/>
    <property type="molecule type" value="Genomic_DNA"/>
</dbReference>
<name>A0A6P2CA86_9NOCA</name>
<protein>
    <submittedName>
        <fullName evidence="2">Uncharacterized protein</fullName>
    </submittedName>
</protein>
<feature type="transmembrane region" description="Helical" evidence="1">
    <location>
        <begin position="383"/>
        <end position="409"/>
    </location>
</feature>